<protein>
    <submittedName>
        <fullName evidence="2">Uncharacterized protein</fullName>
    </submittedName>
</protein>
<reference evidence="2 3" key="1">
    <citation type="submission" date="2017-09" db="EMBL/GenBank/DDBJ databases">
        <title>Depth-based differentiation of microbial function through sediment-hosted aquifers and enrichment of novel symbionts in the deep terrestrial subsurface.</title>
        <authorList>
            <person name="Probst A.J."/>
            <person name="Ladd B."/>
            <person name="Jarett J.K."/>
            <person name="Geller-Mcgrath D.E."/>
            <person name="Sieber C.M."/>
            <person name="Emerson J.B."/>
            <person name="Anantharaman K."/>
            <person name="Thomas B.C."/>
            <person name="Malmstrom R."/>
            <person name="Stieglmeier M."/>
            <person name="Klingl A."/>
            <person name="Woyke T."/>
            <person name="Ryan C.M."/>
            <person name="Banfield J.F."/>
        </authorList>
    </citation>
    <scope>NUCLEOTIDE SEQUENCE [LARGE SCALE GENOMIC DNA]</scope>
    <source>
        <strain evidence="2">CG11_big_fil_rev_8_21_14_0_20_42_13</strain>
    </source>
</reference>
<evidence type="ECO:0000313" key="3">
    <source>
        <dbReference type="Proteomes" id="UP000229641"/>
    </source>
</evidence>
<keyword evidence="1" id="KW-0732">Signal</keyword>
<dbReference type="Proteomes" id="UP000229641">
    <property type="component" value="Unassembled WGS sequence"/>
</dbReference>
<gene>
    <name evidence="2" type="ORF">COV72_07060</name>
</gene>
<name>A0A2H0LW89_9BACT</name>
<sequence length="144" mass="16339">MKCFIKIKYSMEKKISFLFLCFCCSIFSLDAHPAFAKDTADAQIVYSSGTYRDPFLSWLPKPKEIEEITEMMGAAQNKNIPPFVVKGVVWGEGFTQAIINDSVVKEGDYIEGAKVLEINKDKIKLSYEDNIFFLSVSVNDKDKK</sequence>
<proteinExistence type="predicted"/>
<comment type="caution">
    <text evidence="2">The sequence shown here is derived from an EMBL/GenBank/DDBJ whole genome shotgun (WGS) entry which is preliminary data.</text>
</comment>
<dbReference type="EMBL" id="PCWA01000092">
    <property type="protein sequence ID" value="PIQ88680.1"/>
    <property type="molecule type" value="Genomic_DNA"/>
</dbReference>
<dbReference type="AlphaFoldDB" id="A0A2H0LW89"/>
<organism evidence="2 3">
    <name type="scientific">Candidatus Ghiorseimicrobium undicola</name>
    <dbReference type="NCBI Taxonomy" id="1974746"/>
    <lineage>
        <taxon>Bacteria</taxon>
        <taxon>Pseudomonadati</taxon>
        <taxon>Candidatus Omnitrophota</taxon>
        <taxon>Candidatus Ghiorseimicrobium</taxon>
    </lineage>
</organism>
<accession>A0A2H0LW89</accession>
<feature type="chain" id="PRO_5013930546" evidence="1">
    <location>
        <begin position="37"/>
        <end position="144"/>
    </location>
</feature>
<feature type="signal peptide" evidence="1">
    <location>
        <begin position="1"/>
        <end position="36"/>
    </location>
</feature>
<evidence type="ECO:0000313" key="2">
    <source>
        <dbReference type="EMBL" id="PIQ88680.1"/>
    </source>
</evidence>
<evidence type="ECO:0000256" key="1">
    <source>
        <dbReference type="SAM" id="SignalP"/>
    </source>
</evidence>